<dbReference type="EMBL" id="CAJOBA010077914">
    <property type="protein sequence ID" value="CAF4427153.1"/>
    <property type="molecule type" value="Genomic_DNA"/>
</dbReference>
<sequence length="68" mass="7916">MTLLHIYCNISGQSISFYVVDNACRNIDLINALDHMYPDRYKCIIDRNELMDKIEDSKQITADDKCSQ</sequence>
<evidence type="ECO:0000313" key="2">
    <source>
        <dbReference type="EMBL" id="CAF4427153.1"/>
    </source>
</evidence>
<name>A0A8S2W1Q9_9BILA</name>
<proteinExistence type="predicted"/>
<reference evidence="2" key="1">
    <citation type="submission" date="2021-02" db="EMBL/GenBank/DDBJ databases">
        <authorList>
            <person name="Nowell W R."/>
        </authorList>
    </citation>
    <scope>NUCLEOTIDE SEQUENCE</scope>
</reference>
<protein>
    <submittedName>
        <fullName evidence="2">Uncharacterized protein</fullName>
    </submittedName>
</protein>
<dbReference type="Proteomes" id="UP000677228">
    <property type="component" value="Unassembled WGS sequence"/>
</dbReference>
<dbReference type="Proteomes" id="UP000682733">
    <property type="component" value="Unassembled WGS sequence"/>
</dbReference>
<evidence type="ECO:0000313" key="3">
    <source>
        <dbReference type="Proteomes" id="UP000682733"/>
    </source>
</evidence>
<dbReference type="EMBL" id="CAJNOK010053576">
    <property type="protein sequence ID" value="CAF1612498.1"/>
    <property type="molecule type" value="Genomic_DNA"/>
</dbReference>
<gene>
    <name evidence="1" type="ORF">OVA965_LOCUS42725</name>
    <name evidence="2" type="ORF">TMI583_LOCUS44721</name>
</gene>
<organism evidence="2 3">
    <name type="scientific">Didymodactylos carnosus</name>
    <dbReference type="NCBI Taxonomy" id="1234261"/>
    <lineage>
        <taxon>Eukaryota</taxon>
        <taxon>Metazoa</taxon>
        <taxon>Spiralia</taxon>
        <taxon>Gnathifera</taxon>
        <taxon>Rotifera</taxon>
        <taxon>Eurotatoria</taxon>
        <taxon>Bdelloidea</taxon>
        <taxon>Philodinida</taxon>
        <taxon>Philodinidae</taxon>
        <taxon>Didymodactylos</taxon>
    </lineage>
</organism>
<accession>A0A8S2W1Q9</accession>
<comment type="caution">
    <text evidence="2">The sequence shown here is derived from an EMBL/GenBank/DDBJ whole genome shotgun (WGS) entry which is preliminary data.</text>
</comment>
<dbReference type="AlphaFoldDB" id="A0A8S2W1Q9"/>
<evidence type="ECO:0000313" key="1">
    <source>
        <dbReference type="EMBL" id="CAF1612498.1"/>
    </source>
</evidence>